<dbReference type="InterPro" id="IPR008268">
    <property type="entry name" value="Peptidase_S16_AS"/>
</dbReference>
<feature type="domain" description="Lon N-terminal" evidence="16">
    <location>
        <begin position="43"/>
        <end position="240"/>
    </location>
</feature>
<evidence type="ECO:0000256" key="14">
    <source>
        <dbReference type="RuleBase" id="RU000591"/>
    </source>
</evidence>
<reference evidence="18" key="1">
    <citation type="submission" date="2016-01" db="EMBL/GenBank/DDBJ databases">
        <authorList>
            <person name="Mitreva M."/>
            <person name="Pepin K.H."/>
            <person name="Mihindukulasuriya K.A."/>
            <person name="Fulton R."/>
            <person name="Fronick C."/>
            <person name="O'Laughlin M."/>
            <person name="Miner T."/>
            <person name="Herter B."/>
            <person name="Rosa B.A."/>
            <person name="Cordes M."/>
            <person name="Tomlinson C."/>
            <person name="Wollam A."/>
            <person name="Palsikar V.B."/>
            <person name="Mardis E.R."/>
            <person name="Wilson R.K."/>
        </authorList>
    </citation>
    <scope>NUCLEOTIDE SEQUENCE [LARGE SCALE GENOMIC DNA]</scope>
    <source>
        <strain evidence="18">KA00683</strain>
    </source>
</reference>
<dbReference type="HAMAP" id="MF_01973">
    <property type="entry name" value="lon_bact"/>
    <property type="match status" value="1"/>
</dbReference>
<evidence type="ECO:0000256" key="9">
    <source>
        <dbReference type="HAMAP-Rule" id="MF_01973"/>
    </source>
</evidence>
<evidence type="ECO:0000256" key="11">
    <source>
        <dbReference type="PIRSR" id="PIRSR001174-1"/>
    </source>
</evidence>
<evidence type="ECO:0000256" key="7">
    <source>
        <dbReference type="ARBA" id="ARBA00022840"/>
    </source>
</evidence>
<dbReference type="InterPro" id="IPR020568">
    <property type="entry name" value="Ribosomal_Su5_D2-typ_SF"/>
</dbReference>
<dbReference type="PRINTS" id="PR00830">
    <property type="entry name" value="ENDOLAPTASE"/>
</dbReference>
<dbReference type="InterPro" id="IPR027417">
    <property type="entry name" value="P-loop_NTPase"/>
</dbReference>
<gene>
    <name evidence="9" type="primary">lon</name>
    <name evidence="17" type="ORF">HMPREF3185_01222</name>
</gene>
<dbReference type="SMART" id="SM00382">
    <property type="entry name" value="AAA"/>
    <property type="match status" value="1"/>
</dbReference>
<keyword evidence="2 9" id="KW-0963">Cytoplasm</keyword>
<comment type="catalytic activity">
    <reaction evidence="9 10 13">
        <text>Hydrolysis of proteins in presence of ATP.</text>
        <dbReference type="EC" id="3.4.21.53"/>
    </reaction>
</comment>
<dbReference type="PATRIC" id="fig|322095.3.peg.1205"/>
<dbReference type="Pfam" id="PF02190">
    <property type="entry name" value="LON_substr_bdg"/>
    <property type="match status" value="1"/>
</dbReference>
<dbReference type="FunFam" id="3.40.50.300:FF:000382">
    <property type="entry name" value="Lon protease homolog 2, peroxisomal"/>
    <property type="match status" value="1"/>
</dbReference>
<dbReference type="Pfam" id="PF05362">
    <property type="entry name" value="Lon_C"/>
    <property type="match status" value="1"/>
</dbReference>
<feature type="domain" description="Lon proteolytic" evidence="15">
    <location>
        <begin position="628"/>
        <end position="810"/>
    </location>
</feature>
<dbReference type="PROSITE" id="PS51786">
    <property type="entry name" value="LON_PROTEOLYTIC"/>
    <property type="match status" value="1"/>
</dbReference>
<dbReference type="CDD" id="cd19500">
    <property type="entry name" value="RecA-like_Lon"/>
    <property type="match status" value="1"/>
</dbReference>
<dbReference type="Pfam" id="PF00004">
    <property type="entry name" value="AAA"/>
    <property type="match status" value="1"/>
</dbReference>
<dbReference type="Gene3D" id="2.30.130.40">
    <property type="entry name" value="LON domain-like"/>
    <property type="match status" value="1"/>
</dbReference>
<evidence type="ECO:0000256" key="6">
    <source>
        <dbReference type="ARBA" id="ARBA00022825"/>
    </source>
</evidence>
<dbReference type="OrthoDB" id="9803599at2"/>
<dbReference type="PANTHER" id="PTHR10046">
    <property type="entry name" value="ATP DEPENDENT LON PROTEASE FAMILY MEMBER"/>
    <property type="match status" value="1"/>
</dbReference>
<comment type="induction">
    <text evidence="9">By heat shock.</text>
</comment>
<accession>A0A134B7R6</accession>
<dbReference type="EC" id="3.4.21.53" evidence="9 10"/>
<dbReference type="InterPro" id="IPR054594">
    <property type="entry name" value="Lon_lid"/>
</dbReference>
<dbReference type="Gene3D" id="1.10.8.60">
    <property type="match status" value="1"/>
</dbReference>
<evidence type="ECO:0000256" key="4">
    <source>
        <dbReference type="ARBA" id="ARBA00022741"/>
    </source>
</evidence>
<comment type="subunit">
    <text evidence="9 10">Homohexamer. Organized in a ring with a central cavity.</text>
</comment>
<evidence type="ECO:0000256" key="13">
    <source>
        <dbReference type="PROSITE-ProRule" id="PRU01122"/>
    </source>
</evidence>
<evidence type="ECO:0000259" key="16">
    <source>
        <dbReference type="PROSITE" id="PS51787"/>
    </source>
</evidence>
<dbReference type="PIRSF" id="PIRSF001174">
    <property type="entry name" value="Lon_proteas"/>
    <property type="match status" value="1"/>
</dbReference>
<dbReference type="GO" id="GO:0005737">
    <property type="term" value="C:cytoplasm"/>
    <property type="evidence" value="ECO:0007669"/>
    <property type="project" value="UniProtKB-SubCell"/>
</dbReference>
<dbReference type="SUPFAM" id="SSF88697">
    <property type="entry name" value="PUA domain-like"/>
    <property type="match status" value="1"/>
</dbReference>
<dbReference type="GO" id="GO:0006515">
    <property type="term" value="P:protein quality control for misfolded or incompletely synthesized proteins"/>
    <property type="evidence" value="ECO:0007669"/>
    <property type="project" value="UniProtKB-UniRule"/>
</dbReference>
<feature type="active site" evidence="9 11">
    <location>
        <position position="716"/>
    </location>
</feature>
<dbReference type="InterPro" id="IPR004815">
    <property type="entry name" value="Lon_bac/euk-typ"/>
</dbReference>
<dbReference type="Gene3D" id="3.30.230.10">
    <property type="match status" value="1"/>
</dbReference>
<comment type="function">
    <text evidence="9">ATP-dependent serine protease that mediates the selective degradation of mutant and abnormal proteins as well as certain short-lived regulatory proteins. Required for cellular homeostasis and for survival from DNA damage and developmental changes induced by stress. Degrades polypeptides processively to yield small peptide fragments that are 5 to 10 amino acids long. Binds to DNA in a double-stranded, site-specific manner.</text>
</comment>
<dbReference type="InterPro" id="IPR046336">
    <property type="entry name" value="Lon_prtase_N_sf"/>
</dbReference>
<dbReference type="SUPFAM" id="SSF52540">
    <property type="entry name" value="P-loop containing nucleoside triphosphate hydrolases"/>
    <property type="match status" value="1"/>
</dbReference>
<evidence type="ECO:0000256" key="1">
    <source>
        <dbReference type="ARBA" id="ARBA00004496"/>
    </source>
</evidence>
<dbReference type="PROSITE" id="PS01046">
    <property type="entry name" value="LON_SER"/>
    <property type="match status" value="1"/>
</dbReference>
<keyword evidence="18" id="KW-1185">Reference proteome</keyword>
<evidence type="ECO:0000256" key="2">
    <source>
        <dbReference type="ARBA" id="ARBA00022490"/>
    </source>
</evidence>
<keyword evidence="8 9" id="KW-0346">Stress response</keyword>
<dbReference type="GO" id="GO:0043565">
    <property type="term" value="F:sequence-specific DNA binding"/>
    <property type="evidence" value="ECO:0007669"/>
    <property type="project" value="UniProtKB-UniRule"/>
</dbReference>
<evidence type="ECO:0000256" key="8">
    <source>
        <dbReference type="ARBA" id="ARBA00023016"/>
    </source>
</evidence>
<dbReference type="InterPro" id="IPR015947">
    <property type="entry name" value="PUA-like_sf"/>
</dbReference>
<dbReference type="GO" id="GO:0004252">
    <property type="term" value="F:serine-type endopeptidase activity"/>
    <property type="evidence" value="ECO:0007669"/>
    <property type="project" value="UniProtKB-UniRule"/>
</dbReference>
<dbReference type="GO" id="GO:0005524">
    <property type="term" value="F:ATP binding"/>
    <property type="evidence" value="ECO:0007669"/>
    <property type="project" value="UniProtKB-UniRule"/>
</dbReference>
<dbReference type="InterPro" id="IPR003959">
    <property type="entry name" value="ATPase_AAA_core"/>
</dbReference>
<dbReference type="InterPro" id="IPR014721">
    <property type="entry name" value="Ribsml_uS5_D2-typ_fold_subgr"/>
</dbReference>
<dbReference type="GO" id="GO:0016887">
    <property type="term" value="F:ATP hydrolysis activity"/>
    <property type="evidence" value="ECO:0007669"/>
    <property type="project" value="UniProtKB-UniRule"/>
</dbReference>
<dbReference type="Gene3D" id="3.40.50.300">
    <property type="entry name" value="P-loop containing nucleotide triphosphate hydrolases"/>
    <property type="match status" value="1"/>
</dbReference>
<evidence type="ECO:0000313" key="17">
    <source>
        <dbReference type="EMBL" id="KXB75973.1"/>
    </source>
</evidence>
<keyword evidence="3 9" id="KW-0645">Protease</keyword>
<dbReference type="STRING" id="322095.HMPREF3185_01222"/>
<dbReference type="InterPro" id="IPR027543">
    <property type="entry name" value="Lon_bac"/>
</dbReference>
<dbReference type="Gene3D" id="1.20.5.5270">
    <property type="match status" value="1"/>
</dbReference>
<dbReference type="InterPro" id="IPR008269">
    <property type="entry name" value="Lon_proteolytic"/>
</dbReference>
<dbReference type="InterPro" id="IPR003111">
    <property type="entry name" value="Lon_prtase_N"/>
</dbReference>
<dbReference type="Pfam" id="PF22667">
    <property type="entry name" value="Lon_lid"/>
    <property type="match status" value="1"/>
</dbReference>
<dbReference type="Proteomes" id="UP000070224">
    <property type="component" value="Unassembled WGS sequence"/>
</dbReference>
<comment type="subcellular location">
    <subcellularLocation>
        <location evidence="1 9 10">Cytoplasm</location>
    </subcellularLocation>
</comment>
<keyword evidence="6 9" id="KW-0720">Serine protease</keyword>
<dbReference type="PROSITE" id="PS51787">
    <property type="entry name" value="LON_N"/>
    <property type="match status" value="1"/>
</dbReference>
<comment type="similarity">
    <text evidence="9 10 13 14">Belongs to the peptidase S16 family.</text>
</comment>
<feature type="active site" evidence="9 11">
    <location>
        <position position="759"/>
    </location>
</feature>
<evidence type="ECO:0000256" key="3">
    <source>
        <dbReference type="ARBA" id="ARBA00022670"/>
    </source>
</evidence>
<dbReference type="RefSeq" id="WP_060935497.1">
    <property type="nucleotide sequence ID" value="NZ_KQ960446.1"/>
</dbReference>
<organism evidence="17 18">
    <name type="scientific">Porphyromonas somerae</name>
    <dbReference type="NCBI Taxonomy" id="322095"/>
    <lineage>
        <taxon>Bacteria</taxon>
        <taxon>Pseudomonadati</taxon>
        <taxon>Bacteroidota</taxon>
        <taxon>Bacteroidia</taxon>
        <taxon>Bacteroidales</taxon>
        <taxon>Porphyromonadaceae</taxon>
        <taxon>Porphyromonas</taxon>
    </lineage>
</organism>
<dbReference type="SUPFAM" id="SSF54211">
    <property type="entry name" value="Ribosomal protein S5 domain 2-like"/>
    <property type="match status" value="1"/>
</dbReference>
<evidence type="ECO:0000259" key="15">
    <source>
        <dbReference type="PROSITE" id="PS51786"/>
    </source>
</evidence>
<dbReference type="InterPro" id="IPR027065">
    <property type="entry name" value="Lon_Prtase"/>
</dbReference>
<keyword evidence="7 9" id="KW-0067">ATP-binding</keyword>
<sequence>MSKQNKSDEMSPEELQALSLPILGTYEEDETFALKPEEEAKEFPLIALRNMSIFPGTVVPILVGRRKSMQVIRQSEIRERCFGVVTQRDANVEDPGLSDLFTVGTIVEVSQIVELPTGELSAILRGRQRFSLQNLTMDDPYLMGRVHLLEDSLPPADKDEEYKVTVELIHERLLGLLDRLAPNAPNGFRDTIRGLKNRTYIVHLAGSLLQLSMEDRQKLLEMDSIYDRAVYVLGRLHDQISESSLREEILNRTRREMDQQQREYFLQQQMRTIQEELGTGPSADDEIEELRKKGKEKLWSEAVAEIYEKELRKAERLNPQSPDFSIQMQYLRTILELPWGVFSQDNFDLKGAKEILDREHYGLDRVKERILEHLAVLKLKGDMKSPILCLYGPPGVGKTSLGRSIAESLGRKYVRISLGGVHDEAEIRGHRRTYIGAMSGRIIQSLQKAGTSNPVFVLDEIDKLADDHKGDPASALLEVLDPEQNTAFHDNYLDIDYDLSKVLFIATANNISTIPSALRDRMELIEVTGYIAEEKLKIAEQHLVPKEAKEHGLKVEDIHFAPGALDLIIEEYTRESGVRSLTKQIAAVMRKLAWATAAEEQLPESITPELVREYLGKTVYSRDKYQGNEHAGVVVGLAWTSVGGEILFVESSLQPGQSGKLILTGSLGDVMKESATIALSYIRAHATQLGIDLEALKDQEIHIHVPEGAIPKDGPSAGITMVTSLVSAMTRRRVRAHLAMTGEITLRGKVLPVGGIKEKILAAKRSGITDIILCRENEKDILEINEHYLEGLNFHYVDEITEVLDFALLDEIVDKAK</sequence>
<comment type="caution">
    <text evidence="17">The sequence shown here is derived from an EMBL/GenBank/DDBJ whole genome shotgun (WGS) entry which is preliminary data.</text>
</comment>
<dbReference type="AlphaFoldDB" id="A0A134B7R6"/>
<evidence type="ECO:0000256" key="10">
    <source>
        <dbReference type="PIRNR" id="PIRNR001174"/>
    </source>
</evidence>
<evidence type="ECO:0000256" key="12">
    <source>
        <dbReference type="PIRSR" id="PIRSR001174-2"/>
    </source>
</evidence>
<dbReference type="Gene3D" id="1.20.58.1480">
    <property type="match status" value="1"/>
</dbReference>
<proteinExistence type="evidence at transcript level"/>
<evidence type="ECO:0000313" key="18">
    <source>
        <dbReference type="Proteomes" id="UP000070224"/>
    </source>
</evidence>
<feature type="binding site" evidence="9 12">
    <location>
        <begin position="392"/>
        <end position="399"/>
    </location>
    <ligand>
        <name>ATP</name>
        <dbReference type="ChEBI" id="CHEBI:30616"/>
    </ligand>
</feature>
<dbReference type="SMART" id="SM00464">
    <property type="entry name" value="LON"/>
    <property type="match status" value="1"/>
</dbReference>
<dbReference type="InterPro" id="IPR003593">
    <property type="entry name" value="AAA+_ATPase"/>
</dbReference>
<dbReference type="NCBIfam" id="TIGR00763">
    <property type="entry name" value="lon"/>
    <property type="match status" value="1"/>
</dbReference>
<dbReference type="GO" id="GO:0004176">
    <property type="term" value="F:ATP-dependent peptidase activity"/>
    <property type="evidence" value="ECO:0007669"/>
    <property type="project" value="UniProtKB-UniRule"/>
</dbReference>
<dbReference type="GO" id="GO:0034605">
    <property type="term" value="P:cellular response to heat"/>
    <property type="evidence" value="ECO:0007669"/>
    <property type="project" value="UniProtKB-UniRule"/>
</dbReference>
<evidence type="ECO:0000256" key="5">
    <source>
        <dbReference type="ARBA" id="ARBA00022801"/>
    </source>
</evidence>
<protein>
    <recommendedName>
        <fullName evidence="9 10">Lon protease</fullName>
        <ecNumber evidence="9 10">3.4.21.53</ecNumber>
    </recommendedName>
    <alternativeName>
        <fullName evidence="9">ATP-dependent protease La</fullName>
    </alternativeName>
</protein>
<keyword evidence="4 9" id="KW-0547">Nucleotide-binding</keyword>
<dbReference type="EMBL" id="LSDK01000081">
    <property type="protein sequence ID" value="KXB75973.1"/>
    <property type="molecule type" value="Genomic_DNA"/>
</dbReference>
<keyword evidence="5 9" id="KW-0378">Hydrolase</keyword>
<name>A0A134B7R6_9PORP</name>